<gene>
    <name evidence="2" type="ORF">METZ01_LOCUS508044</name>
</gene>
<keyword evidence="1" id="KW-1133">Transmembrane helix</keyword>
<organism evidence="2">
    <name type="scientific">marine metagenome</name>
    <dbReference type="NCBI Taxonomy" id="408172"/>
    <lineage>
        <taxon>unclassified sequences</taxon>
        <taxon>metagenomes</taxon>
        <taxon>ecological metagenomes</taxon>
    </lineage>
</organism>
<keyword evidence="1" id="KW-0472">Membrane</keyword>
<feature type="transmembrane region" description="Helical" evidence="1">
    <location>
        <begin position="7"/>
        <end position="26"/>
    </location>
</feature>
<accession>A0A383EFS5</accession>
<name>A0A383EFS5_9ZZZZ</name>
<dbReference type="AlphaFoldDB" id="A0A383EFS5"/>
<proteinExistence type="predicted"/>
<evidence type="ECO:0000313" key="2">
    <source>
        <dbReference type="EMBL" id="SVE55190.1"/>
    </source>
</evidence>
<reference evidence="2" key="1">
    <citation type="submission" date="2018-05" db="EMBL/GenBank/DDBJ databases">
        <authorList>
            <person name="Lanie J.A."/>
            <person name="Ng W.-L."/>
            <person name="Kazmierczak K.M."/>
            <person name="Andrzejewski T.M."/>
            <person name="Davidsen T.M."/>
            <person name="Wayne K.J."/>
            <person name="Tettelin H."/>
            <person name="Glass J.I."/>
            <person name="Rusch D."/>
            <person name="Podicherti R."/>
            <person name="Tsui H.-C.T."/>
            <person name="Winkler M.E."/>
        </authorList>
    </citation>
    <scope>NUCLEOTIDE SEQUENCE</scope>
</reference>
<evidence type="ECO:0000256" key="1">
    <source>
        <dbReference type="SAM" id="Phobius"/>
    </source>
</evidence>
<sequence length="27" mass="3079">MSPKCKQAVLIIGWCLLLGGFFWWLAP</sequence>
<dbReference type="EMBL" id="UINC01225218">
    <property type="protein sequence ID" value="SVE55190.1"/>
    <property type="molecule type" value="Genomic_DNA"/>
</dbReference>
<protein>
    <submittedName>
        <fullName evidence="2">Uncharacterized protein</fullName>
    </submittedName>
</protein>
<keyword evidence="1" id="KW-0812">Transmembrane</keyword>